<dbReference type="EMBL" id="AP031322">
    <property type="protein sequence ID" value="BFH72104.1"/>
    <property type="molecule type" value="Genomic_DNA"/>
</dbReference>
<evidence type="ECO:0008006" key="3">
    <source>
        <dbReference type="Google" id="ProtNLM"/>
    </source>
</evidence>
<evidence type="ECO:0000256" key="1">
    <source>
        <dbReference type="SAM" id="Phobius"/>
    </source>
</evidence>
<keyword evidence="1" id="KW-0472">Membrane</keyword>
<evidence type="ECO:0000313" key="2">
    <source>
        <dbReference type="EMBL" id="BFH72104.1"/>
    </source>
</evidence>
<sequence>MNSFLLPIFILSLFALSLLPYPVTSSAYSSFITIINGLPVIEKLTIANNTLVLNLENLNGYSYNFSFTSSNRTTLPSNIKVYPYDGYLIVIFYLNSSNKSYYDVYVINPNYMNIVNNYEFPNNTIFYQGYAIEINYTISTYDQVKIGLINSSVLRAIVPILNISIHVVNVTSNQKMTYKLNMSSFPLALIYNNSIFCDNDNNFINYMINNDTIYILSMNYTDMKYLIYSINLISSKIRVNTLNFEGYLSSIDNNVFVFYNNNDTIFCNGAHYIYIPNNNNITSLLHNPLLIYLPKYTIVNQNQHIKSKKFFNYSVTENNILPLMQCIFFGTNISIIKIKIIQINTSVIGPIMLSGLPVNLSILLSLNVYDYNTTIIISSAYFTSPKNLLFPMLFYKLYIYNNGKALLLPFVYKYALYGSNLIIKDSNGSTYIINLTNLNVTELPKDEEIVDGVVFNGKDTYYSYFDSVRDFAAVTNLVTFETCPAIVTLINGSSLWYNSTIFTIPHGYFTLGIYGNKLILIKGNHVYYSDLTHFSNINVKIQYDARGNPSILTYILVTVIFIIIGSTILIRYKNNL</sequence>
<feature type="transmembrane region" description="Helical" evidence="1">
    <location>
        <begin position="551"/>
        <end position="570"/>
    </location>
</feature>
<dbReference type="RefSeq" id="WP_369610354.1">
    <property type="nucleotide sequence ID" value="NZ_AP031322.1"/>
</dbReference>
<accession>A0AAT9GMV1</accession>
<reference evidence="2" key="1">
    <citation type="submission" date="2024-03" db="EMBL/GenBank/DDBJ databases">
        <title>Complete genome sequence of Sulfurisphaera javensis strain KD-1.</title>
        <authorList>
            <person name="Sakai H."/>
            <person name="Nur N."/>
            <person name="Suwanto A."/>
            <person name="Kurosawa N."/>
        </authorList>
    </citation>
    <scope>NUCLEOTIDE SEQUENCE</scope>
    <source>
        <strain evidence="2">KD-1</strain>
    </source>
</reference>
<dbReference type="GeneID" id="92352982"/>
<organism evidence="2">
    <name type="scientific">Sulfurisphaera javensis</name>
    <dbReference type="NCBI Taxonomy" id="2049879"/>
    <lineage>
        <taxon>Archaea</taxon>
        <taxon>Thermoproteota</taxon>
        <taxon>Thermoprotei</taxon>
        <taxon>Sulfolobales</taxon>
        <taxon>Sulfolobaceae</taxon>
        <taxon>Sulfurisphaera</taxon>
    </lineage>
</organism>
<keyword evidence="1" id="KW-1133">Transmembrane helix</keyword>
<dbReference type="AlphaFoldDB" id="A0AAT9GMV1"/>
<dbReference type="KEGG" id="sjv:SJAV_00480"/>
<name>A0AAT9GMV1_9CREN</name>
<protein>
    <recommendedName>
        <fullName evidence="3">Thermopsin</fullName>
    </recommendedName>
</protein>
<gene>
    <name evidence="2" type="ORF">SJAV_00480</name>
</gene>
<proteinExistence type="predicted"/>
<keyword evidence="1" id="KW-0812">Transmembrane</keyword>